<gene>
    <name evidence="2" type="ORF">C1SCF055_LOCUS3586</name>
</gene>
<name>A0A9P1BKW8_9DINO</name>
<dbReference type="OrthoDB" id="427634at2759"/>
<feature type="region of interest" description="Disordered" evidence="1">
    <location>
        <begin position="1017"/>
        <end position="1065"/>
    </location>
</feature>
<proteinExistence type="predicted"/>
<feature type="compositionally biased region" description="Basic and acidic residues" evidence="1">
    <location>
        <begin position="519"/>
        <end position="530"/>
    </location>
</feature>
<evidence type="ECO:0000313" key="2">
    <source>
        <dbReference type="EMBL" id="CAI3975241.1"/>
    </source>
</evidence>
<keyword evidence="4" id="KW-1185">Reference proteome</keyword>
<dbReference type="EMBL" id="CAMXCT020000191">
    <property type="protein sequence ID" value="CAL1128616.1"/>
    <property type="molecule type" value="Genomic_DNA"/>
</dbReference>
<feature type="compositionally biased region" description="Basic and acidic residues" evidence="1">
    <location>
        <begin position="593"/>
        <end position="608"/>
    </location>
</feature>
<feature type="compositionally biased region" description="Basic and acidic residues" evidence="1">
    <location>
        <begin position="1208"/>
        <end position="1217"/>
    </location>
</feature>
<evidence type="ECO:0000313" key="4">
    <source>
        <dbReference type="Proteomes" id="UP001152797"/>
    </source>
</evidence>
<protein>
    <submittedName>
        <fullName evidence="2">Uncharacterized protein</fullName>
    </submittedName>
</protein>
<evidence type="ECO:0000256" key="1">
    <source>
        <dbReference type="SAM" id="MobiDB-lite"/>
    </source>
</evidence>
<dbReference type="Proteomes" id="UP001152797">
    <property type="component" value="Unassembled WGS sequence"/>
</dbReference>
<dbReference type="EMBL" id="CAMXCT030000191">
    <property type="protein sequence ID" value="CAL4762553.1"/>
    <property type="molecule type" value="Genomic_DNA"/>
</dbReference>
<dbReference type="AlphaFoldDB" id="A0A9P1BKW8"/>
<feature type="compositionally biased region" description="Basic and acidic residues" evidence="1">
    <location>
        <begin position="1018"/>
        <end position="1034"/>
    </location>
</feature>
<feature type="region of interest" description="Disordered" evidence="1">
    <location>
        <begin position="1182"/>
        <end position="1270"/>
    </location>
</feature>
<evidence type="ECO:0000313" key="3">
    <source>
        <dbReference type="EMBL" id="CAL1128616.1"/>
    </source>
</evidence>
<sequence length="1270" mass="139731">MSLMQRRRSGMMEGETADKPWTGGSLRFNWKEKDRGPCLSRGESMVKVVEIRAKMRWHDQQGCHKPLRLVLNSRWWLLSRRLDLCQVVVRDVLQLWWLASSYGELLKEQALGDALCPGAQGHPGVPQGGPSGLLPLQGPPAGHPQGSDQGVGEQNGGRPRGWHSGSLLGPLAEPLPPLVAFHLLQDQLQMESAAVPHQPVPQPQGNPLLYKTKGSIGSAHGEPGSHAGIGHRDELRDEIRQRVMREAEEAFAREVRRLQGPTEETQSYQSASSGAGVGVGIGQTMGVPQPMGGGRNRPPRGMGGMPSPPPGIAVPAQAGSALTEALRTLELPKLPAPGGEGASLQFGDWLTVVYPLMSDVSGSASEWWGSMAQAVENHYSQWLTVNTTCALGSESTTGTASSHNALGCVAGVLETGGLGERTGLIRSISEVKEGSGELRVTIDPLVLTSVLSKFADGAAKLGGSQVAFRLASMRQQLDVDRATPSNPPALAPVLTQGNPAVKALSGDGQKPWEGNDGQKPWERQDGDKAPCHFWGTEEGCREKRTYAHSWGSLEKSSRRLLFSSTKHRKKGCPTVKPKEGNGGAQKGNRKVAKIQDKKGQKGLEKAGQKETPSPAKEAAEDLVQNLSGLVKSMTSIKSLFIKTVKADGDDSGEYALLDGGAKHALRQAKSSEIPHLWPVQVEMAMGSVTLYKCPAHNTLLALDSVEPIIPLRLLVDHGFKINWQKDRCDISHPKHGTLERVRRQGCPVMDRQSALDLLESLENGGIGGHYEPSDHEIDWWKKRNPQVPERIWALMSGQGLNWEEVASTLPWNKAKRRRLERARGGVVVHLFSIAAGPPSRTVSRFRHRSPGPRPLRGRRDLRFGLKDLNERESMRVDGDSALWLKTLGLYERSQEGMAENGLSGRCGLVVEHPQDPQEYVDDGKEYPSFWEWEETAEFLQRHRDMFQIRVDQAGLKHQRPKPTTLSNMGQLKELDGITSNGSGKEIQSDLTKGTDLGVSKRRKVEYALIATIPVDPAADSKEAPKGGDEVHPGEEQPEAVVPSVEEEEADELLLDPEPKDLIPEAEAKKRNRAWEDFVKKEVHEIPGGSCGEHNLHRLRKLSMDNTASSERIEKIMDMTLEELSQSPIDFGKAHLGKLYRDMVSDTKYLAWFAETYKHSQKIGHIRFLRFIELHLNQIEGQMAQAGPKSRAKAKGAPKQQSRPPVADLPHDPWHPPSDEEELMGQPWEPVRAPTMEEEKIVMMRERMGEMENVSQQILSHLNPGQPTSSR</sequence>
<feature type="compositionally biased region" description="Polar residues" evidence="1">
    <location>
        <begin position="1252"/>
        <end position="1270"/>
    </location>
</feature>
<comment type="caution">
    <text evidence="2">The sequence shown here is derived from an EMBL/GenBank/DDBJ whole genome shotgun (WGS) entry which is preliminary data.</text>
</comment>
<feature type="region of interest" description="Disordered" evidence="1">
    <location>
        <begin position="562"/>
        <end position="616"/>
    </location>
</feature>
<feature type="region of interest" description="Disordered" evidence="1">
    <location>
        <begin position="118"/>
        <end position="169"/>
    </location>
</feature>
<feature type="region of interest" description="Disordered" evidence="1">
    <location>
        <begin position="1"/>
        <end position="20"/>
    </location>
</feature>
<reference evidence="3" key="2">
    <citation type="submission" date="2024-04" db="EMBL/GenBank/DDBJ databases">
        <authorList>
            <person name="Chen Y."/>
            <person name="Shah S."/>
            <person name="Dougan E. K."/>
            <person name="Thang M."/>
            <person name="Chan C."/>
        </authorList>
    </citation>
    <scope>NUCLEOTIDE SEQUENCE [LARGE SCALE GENOMIC DNA]</scope>
</reference>
<organism evidence="2">
    <name type="scientific">Cladocopium goreaui</name>
    <dbReference type="NCBI Taxonomy" id="2562237"/>
    <lineage>
        <taxon>Eukaryota</taxon>
        <taxon>Sar</taxon>
        <taxon>Alveolata</taxon>
        <taxon>Dinophyceae</taxon>
        <taxon>Suessiales</taxon>
        <taxon>Symbiodiniaceae</taxon>
        <taxon>Cladocopium</taxon>
    </lineage>
</organism>
<dbReference type="EMBL" id="CAMXCT010000191">
    <property type="protein sequence ID" value="CAI3975241.1"/>
    <property type="molecule type" value="Genomic_DNA"/>
</dbReference>
<feature type="compositionally biased region" description="Basic and acidic residues" evidence="1">
    <location>
        <begin position="1234"/>
        <end position="1249"/>
    </location>
</feature>
<accession>A0A9P1BKW8</accession>
<feature type="compositionally biased region" description="Acidic residues" evidence="1">
    <location>
        <begin position="1044"/>
        <end position="1054"/>
    </location>
</feature>
<feature type="region of interest" description="Disordered" evidence="1">
    <location>
        <begin position="499"/>
        <end position="530"/>
    </location>
</feature>
<reference evidence="2" key="1">
    <citation type="submission" date="2022-10" db="EMBL/GenBank/DDBJ databases">
        <authorList>
            <person name="Chen Y."/>
            <person name="Dougan E. K."/>
            <person name="Chan C."/>
            <person name="Rhodes N."/>
            <person name="Thang M."/>
        </authorList>
    </citation>
    <scope>NUCLEOTIDE SEQUENCE</scope>
</reference>
<feature type="compositionally biased region" description="Basic and acidic residues" evidence="1">
    <location>
        <begin position="1056"/>
        <end position="1065"/>
    </location>
</feature>